<accession>A0A645CC14</accession>
<feature type="region of interest" description="Disordered" evidence="1">
    <location>
        <begin position="1"/>
        <end position="33"/>
    </location>
</feature>
<reference evidence="2" key="1">
    <citation type="submission" date="2019-08" db="EMBL/GenBank/DDBJ databases">
        <authorList>
            <person name="Kucharzyk K."/>
            <person name="Murdoch R.W."/>
            <person name="Higgins S."/>
            <person name="Loffler F."/>
        </authorList>
    </citation>
    <scope>NUCLEOTIDE SEQUENCE</scope>
</reference>
<gene>
    <name evidence="2" type="ORF">SDC9_121484</name>
</gene>
<dbReference type="EMBL" id="VSSQ01026003">
    <property type="protein sequence ID" value="MPM74496.1"/>
    <property type="molecule type" value="Genomic_DNA"/>
</dbReference>
<dbReference type="AlphaFoldDB" id="A0A645CC14"/>
<evidence type="ECO:0000313" key="2">
    <source>
        <dbReference type="EMBL" id="MPM74496.1"/>
    </source>
</evidence>
<feature type="region of interest" description="Disordered" evidence="1">
    <location>
        <begin position="50"/>
        <end position="71"/>
    </location>
</feature>
<name>A0A645CC14_9ZZZZ</name>
<proteinExistence type="predicted"/>
<sequence length="71" mass="8038">MPSDFPHQKNKMRADSPEDTDSPSGQYAISDQKHNQQLICSLVADFHPQQDKARLGQQELDMHTGDGKKMQ</sequence>
<feature type="compositionally biased region" description="Polar residues" evidence="1">
    <location>
        <begin position="22"/>
        <end position="33"/>
    </location>
</feature>
<evidence type="ECO:0000256" key="1">
    <source>
        <dbReference type="SAM" id="MobiDB-lite"/>
    </source>
</evidence>
<comment type="caution">
    <text evidence="2">The sequence shown here is derived from an EMBL/GenBank/DDBJ whole genome shotgun (WGS) entry which is preliminary data.</text>
</comment>
<protein>
    <submittedName>
        <fullName evidence="2">Uncharacterized protein</fullName>
    </submittedName>
</protein>
<organism evidence="2">
    <name type="scientific">bioreactor metagenome</name>
    <dbReference type="NCBI Taxonomy" id="1076179"/>
    <lineage>
        <taxon>unclassified sequences</taxon>
        <taxon>metagenomes</taxon>
        <taxon>ecological metagenomes</taxon>
    </lineage>
</organism>